<gene>
    <name evidence="1" type="ORF">Aco04nite_31770</name>
</gene>
<protein>
    <submittedName>
        <fullName evidence="1">Uncharacterized protein</fullName>
    </submittedName>
</protein>
<reference evidence="1" key="1">
    <citation type="submission" date="2021-03" db="EMBL/GenBank/DDBJ databases">
        <title>Whole genome shotgun sequence of Actinoplanes consettensis NBRC 14913.</title>
        <authorList>
            <person name="Komaki H."/>
            <person name="Tamura T."/>
        </authorList>
    </citation>
    <scope>NUCLEOTIDE SEQUENCE</scope>
    <source>
        <strain evidence="1">NBRC 14913</strain>
    </source>
</reference>
<comment type="caution">
    <text evidence="1">The sequence shown here is derived from an EMBL/GenBank/DDBJ whole genome shotgun (WGS) entry which is preliminary data.</text>
</comment>
<accession>A0A919SJP3</accession>
<proteinExistence type="predicted"/>
<sequence length="345" mass="36942">MEPELDDEELQQRELVMAMPALPLRAHAQVTAPVAGDRLVGVAVGAGNEMQVLWCAARDRDPLFQLGGGWRSPISHGRPLRAVDVRLSVHVAGVSALVRTIPSFPFAFPLVRMLPGGRILAVGNKCVWHPSGPERNAVVYGADGRVEAEATWGDDILHLMVGADDTIWAGYGSIAIWGSGNGWGGPGPAPPGCPGLIRYSADDLSRTWSYPRESPWGGIDDCAALNVADDGTWISYYSGLPLVRITERGIAGWRTDIVRGVRAVAVGYEHVALLGGYGAGFDVLTVGTLNDGRFDIAGQYRLVLPDGGPIGQGAVIGRGALLHTVIGDTWYQFSVDDQFTWSHRE</sequence>
<dbReference type="AlphaFoldDB" id="A0A919SJP3"/>
<dbReference type="RefSeq" id="WP_212997982.1">
    <property type="nucleotide sequence ID" value="NZ_BAAATW010000007.1"/>
</dbReference>
<evidence type="ECO:0000313" key="2">
    <source>
        <dbReference type="Proteomes" id="UP000680865"/>
    </source>
</evidence>
<evidence type="ECO:0000313" key="1">
    <source>
        <dbReference type="EMBL" id="GIM72752.1"/>
    </source>
</evidence>
<dbReference type="EMBL" id="BOQP01000016">
    <property type="protein sequence ID" value="GIM72752.1"/>
    <property type="molecule type" value="Genomic_DNA"/>
</dbReference>
<keyword evidence="2" id="KW-1185">Reference proteome</keyword>
<name>A0A919SJP3_9ACTN</name>
<dbReference type="Proteomes" id="UP000680865">
    <property type="component" value="Unassembled WGS sequence"/>
</dbReference>
<organism evidence="1 2">
    <name type="scientific">Winogradskya consettensis</name>
    <dbReference type="NCBI Taxonomy" id="113560"/>
    <lineage>
        <taxon>Bacteria</taxon>
        <taxon>Bacillati</taxon>
        <taxon>Actinomycetota</taxon>
        <taxon>Actinomycetes</taxon>
        <taxon>Micromonosporales</taxon>
        <taxon>Micromonosporaceae</taxon>
        <taxon>Winogradskya</taxon>
    </lineage>
</organism>